<organism evidence="2 3">
    <name type="scientific">Aeromonas schubertii</name>
    <dbReference type="NCBI Taxonomy" id="652"/>
    <lineage>
        <taxon>Bacteria</taxon>
        <taxon>Pseudomonadati</taxon>
        <taxon>Pseudomonadota</taxon>
        <taxon>Gammaproteobacteria</taxon>
        <taxon>Aeromonadales</taxon>
        <taxon>Aeromonadaceae</taxon>
        <taxon>Aeromonas</taxon>
    </lineage>
</organism>
<dbReference type="InterPro" id="IPR018640">
    <property type="entry name" value="DUF2063"/>
</dbReference>
<protein>
    <recommendedName>
        <fullName evidence="1">Putative DNA-binding domain-containing protein</fullName>
    </recommendedName>
</protein>
<proteinExistence type="predicted"/>
<sequence>MDRGSQREPVCHPPLRLQLQTEWLARGIRNPQAGVARPYVQSIRASVTSVLEGCFAMTLEQLAPAEREALVEGFVAHHGAQEPAFHHIATEFVRYLQGRLERGACCDGAGRLEWPWEGLALLEYEWACLEVELDEAQVPPVAMTRLEEALWLNPTLRLLALPFVVRPGAVVASRSGPHYHALFRTVDHQVITQPLGTMDTALLQRIGQSEGMTLSGFARRVGPYLGGAELTLWARRFQRLGILMAPPLYTGLDMQATSIDKIQGIFP</sequence>
<evidence type="ECO:0000313" key="2">
    <source>
        <dbReference type="EMBL" id="ALP39702.1"/>
    </source>
</evidence>
<dbReference type="KEGG" id="asr:WL1483_283"/>
<dbReference type="Gene3D" id="1.10.150.690">
    <property type="entry name" value="DUF2063"/>
    <property type="match status" value="1"/>
</dbReference>
<evidence type="ECO:0000259" key="1">
    <source>
        <dbReference type="Pfam" id="PF09836"/>
    </source>
</evidence>
<dbReference type="PATRIC" id="fig|652.5.peg.2004"/>
<accession>A0A0S2SDC6</accession>
<dbReference type="InterPro" id="IPR044922">
    <property type="entry name" value="DUF2063_N_sf"/>
</dbReference>
<evidence type="ECO:0000313" key="3">
    <source>
        <dbReference type="Proteomes" id="UP000058114"/>
    </source>
</evidence>
<dbReference type="Pfam" id="PF09836">
    <property type="entry name" value="DUF2063"/>
    <property type="match status" value="1"/>
</dbReference>
<gene>
    <name evidence="2" type="ORF">WL1483_283</name>
</gene>
<dbReference type="EMBL" id="CP013067">
    <property type="protein sequence ID" value="ALP39702.1"/>
    <property type="molecule type" value="Genomic_DNA"/>
</dbReference>
<dbReference type="Proteomes" id="UP000058114">
    <property type="component" value="Chromosome"/>
</dbReference>
<reference evidence="3" key="1">
    <citation type="submission" date="2015-10" db="EMBL/GenBank/DDBJ databases">
        <title>Complete Genome Sequence of Aeromonas schubertii strain WL1483.</title>
        <authorList>
            <person name="Liu L."/>
        </authorList>
    </citation>
    <scope>NUCLEOTIDE SEQUENCE [LARGE SCALE GENOMIC DNA]</scope>
    <source>
        <strain evidence="3">WL1483</strain>
    </source>
</reference>
<reference evidence="2 3" key="2">
    <citation type="journal article" date="2016" name="Genome Announc.">
        <title>Complete Genome Sequence of the Highly Virulent Aeromonas schubertii Strain WL1483, Isolated from Diseased Snakehead Fish (Channa argus) in China.</title>
        <authorList>
            <person name="Liu L."/>
            <person name="Li N."/>
            <person name="Zhang D."/>
            <person name="Fu X."/>
            <person name="Shi C."/>
            <person name="Lin Q."/>
            <person name="Hao G."/>
        </authorList>
    </citation>
    <scope>NUCLEOTIDE SEQUENCE [LARGE SCALE GENOMIC DNA]</scope>
    <source>
        <strain evidence="2 3">WL1483</strain>
    </source>
</reference>
<name>A0A0S2SDC6_9GAMM</name>
<feature type="domain" description="Putative DNA-binding" evidence="1">
    <location>
        <begin position="37"/>
        <end position="96"/>
    </location>
</feature>
<dbReference type="AlphaFoldDB" id="A0A0S2SDC6"/>
<dbReference type="RefSeq" id="WP_158453492.1">
    <property type="nucleotide sequence ID" value="NZ_CP013067.1"/>
</dbReference>